<proteinExistence type="predicted"/>
<name>A0A0G0DGT3_9BACT</name>
<keyword evidence="1" id="KW-0472">Membrane</keyword>
<dbReference type="EMBL" id="LBRE01000009">
    <property type="protein sequence ID" value="KKP92623.1"/>
    <property type="molecule type" value="Genomic_DNA"/>
</dbReference>
<keyword evidence="1" id="KW-0812">Transmembrane</keyword>
<keyword evidence="1" id="KW-1133">Transmembrane helix</keyword>
<feature type="transmembrane region" description="Helical" evidence="1">
    <location>
        <begin position="133"/>
        <end position="152"/>
    </location>
</feature>
<sequence length="156" mass="18123">MKRAKKQKAPQQEEKQLDLGMKDPFKNKVLKIKGKTDVMLLQIEVKKFLKDAFFWFVIVSNTGMLIQQGLWLYDNIQRFPSLAPVLNYNLMPDDRVTDKNFLFAFPLITLIGIIISIIVTTKYYNKEKMLTKFILLCTFLASISGSIVLIHLTQNY</sequence>
<evidence type="ECO:0000256" key="1">
    <source>
        <dbReference type="SAM" id="Phobius"/>
    </source>
</evidence>
<accession>A0A0G0DGT3</accession>
<dbReference type="AlphaFoldDB" id="A0A0G0DGT3"/>
<dbReference type="Proteomes" id="UP000034140">
    <property type="component" value="Unassembled WGS sequence"/>
</dbReference>
<evidence type="ECO:0000313" key="2">
    <source>
        <dbReference type="EMBL" id="KKP92623.1"/>
    </source>
</evidence>
<feature type="transmembrane region" description="Helical" evidence="1">
    <location>
        <begin position="52"/>
        <end position="73"/>
    </location>
</feature>
<evidence type="ECO:0000313" key="3">
    <source>
        <dbReference type="Proteomes" id="UP000034140"/>
    </source>
</evidence>
<comment type="caution">
    <text evidence="2">The sequence shown here is derived from an EMBL/GenBank/DDBJ whole genome shotgun (WGS) entry which is preliminary data.</text>
</comment>
<organism evidence="2 3">
    <name type="scientific">candidate division WS6 bacterium GW2011_GWC1_36_11</name>
    <dbReference type="NCBI Taxonomy" id="1619090"/>
    <lineage>
        <taxon>Bacteria</taxon>
        <taxon>Candidatus Dojkabacteria</taxon>
    </lineage>
</organism>
<feature type="transmembrane region" description="Helical" evidence="1">
    <location>
        <begin position="101"/>
        <end position="121"/>
    </location>
</feature>
<protein>
    <submittedName>
        <fullName evidence="2">Uncharacterized protein</fullName>
    </submittedName>
</protein>
<reference evidence="2 3" key="1">
    <citation type="journal article" date="2015" name="Nature">
        <title>rRNA introns, odd ribosomes, and small enigmatic genomes across a large radiation of phyla.</title>
        <authorList>
            <person name="Brown C.T."/>
            <person name="Hug L.A."/>
            <person name="Thomas B.C."/>
            <person name="Sharon I."/>
            <person name="Castelle C.J."/>
            <person name="Singh A."/>
            <person name="Wilkins M.J."/>
            <person name="Williams K.H."/>
            <person name="Banfield J.F."/>
        </authorList>
    </citation>
    <scope>NUCLEOTIDE SEQUENCE [LARGE SCALE GENOMIC DNA]</scope>
</reference>
<gene>
    <name evidence="2" type="ORF">UR96_C0009G0011</name>
</gene>